<evidence type="ECO:0000313" key="2">
    <source>
        <dbReference type="EMBL" id="QNM83895.1"/>
    </source>
</evidence>
<keyword evidence="3" id="KW-1185">Reference proteome</keyword>
<keyword evidence="1" id="KW-0812">Transmembrane</keyword>
<dbReference type="EMBL" id="CP060697">
    <property type="protein sequence ID" value="QNM83895.1"/>
    <property type="molecule type" value="Genomic_DNA"/>
</dbReference>
<dbReference type="RefSeq" id="WP_187480849.1">
    <property type="nucleotide sequence ID" value="NZ_CP060697.1"/>
</dbReference>
<name>A0A7G9L5J6_9SPHN</name>
<proteinExistence type="predicted"/>
<dbReference type="KEGG" id="ssau:H8M03_06195"/>
<dbReference type="AlphaFoldDB" id="A0A7G9L5J6"/>
<organism evidence="2 3">
    <name type="scientific">Sphingomonas sabuli</name>
    <dbReference type="NCBI Taxonomy" id="2764186"/>
    <lineage>
        <taxon>Bacteria</taxon>
        <taxon>Pseudomonadati</taxon>
        <taxon>Pseudomonadota</taxon>
        <taxon>Alphaproteobacteria</taxon>
        <taxon>Sphingomonadales</taxon>
        <taxon>Sphingomonadaceae</taxon>
        <taxon>Sphingomonas</taxon>
    </lineage>
</organism>
<sequence length="62" mass="6340">MNLTTVALGLVFVALGYGFVASAKKQPDAHKAGNHRFAGGMMVGAGLIMLGVGAFSYIARQG</sequence>
<accession>A0A7G9L5J6</accession>
<evidence type="ECO:0000256" key="1">
    <source>
        <dbReference type="SAM" id="Phobius"/>
    </source>
</evidence>
<gene>
    <name evidence="2" type="ORF">H8M03_06195</name>
</gene>
<reference evidence="2 3" key="1">
    <citation type="submission" date="2020-08" db="EMBL/GenBank/DDBJ databases">
        <title>Sphingomonas sp. sand1-3 16S ribosomal RNA gene Genome sequencing and assembly.</title>
        <authorList>
            <person name="Kang M."/>
        </authorList>
    </citation>
    <scope>NUCLEOTIDE SEQUENCE [LARGE SCALE GENOMIC DNA]</scope>
    <source>
        <strain evidence="3">sand1-3</strain>
    </source>
</reference>
<dbReference type="Proteomes" id="UP000515861">
    <property type="component" value="Chromosome"/>
</dbReference>
<keyword evidence="1" id="KW-1133">Transmembrane helix</keyword>
<keyword evidence="1" id="KW-0472">Membrane</keyword>
<feature type="transmembrane region" description="Helical" evidence="1">
    <location>
        <begin position="39"/>
        <end position="59"/>
    </location>
</feature>
<protein>
    <submittedName>
        <fullName evidence="2">Uncharacterized protein</fullName>
    </submittedName>
</protein>
<evidence type="ECO:0000313" key="3">
    <source>
        <dbReference type="Proteomes" id="UP000515861"/>
    </source>
</evidence>